<dbReference type="GO" id="GO:0000502">
    <property type="term" value="C:proteasome complex"/>
    <property type="evidence" value="ECO:0007669"/>
    <property type="project" value="UniProtKB-KW"/>
</dbReference>
<evidence type="ECO:0000256" key="3">
    <source>
        <dbReference type="ARBA" id="ARBA00023186"/>
    </source>
</evidence>
<dbReference type="EMBL" id="ADBJ01000056">
    <property type="protein sequence ID" value="EFA75212.1"/>
    <property type="molecule type" value="Genomic_DNA"/>
</dbReference>
<accession>D3BU26</accession>
<dbReference type="AlphaFoldDB" id="D3BU26"/>
<evidence type="ECO:0000256" key="1">
    <source>
        <dbReference type="ARBA" id="ARBA00005261"/>
    </source>
</evidence>
<comment type="caution">
    <text evidence="4">The sequence shown here is derived from an EMBL/GenBank/DDBJ whole genome shotgun (WGS) entry which is preliminary data.</text>
</comment>
<sequence length="139" mass="15594">MSRLLVNTCKPETVIIIDSLVDTQFISSDHTHPQPPFIRTLRTSNYVVDSNSFVPLESPNLVQGITAAILSQCEVEGIQCISLQNLVESSSLCNSSVINLENQMKKVNSIFQKVPPQSNQSYLKMVQLINRRDDRGLYI</sequence>
<dbReference type="Proteomes" id="UP000001396">
    <property type="component" value="Unassembled WGS sequence"/>
</dbReference>
<keyword evidence="5" id="KW-1185">Reference proteome</keyword>
<dbReference type="STRING" id="670386.D3BU26"/>
<evidence type="ECO:0000256" key="2">
    <source>
        <dbReference type="ARBA" id="ARBA00019180"/>
    </source>
</evidence>
<protein>
    <recommendedName>
        <fullName evidence="2">Proteasome assembly chaperone 1</fullName>
    </recommendedName>
</protein>
<keyword evidence="4" id="KW-0647">Proteasome</keyword>
<dbReference type="InParanoid" id="D3BU26"/>
<name>D3BU26_HETP5</name>
<dbReference type="InterPro" id="IPR016565">
    <property type="entry name" value="Proteasome_assmbl_chp_1"/>
</dbReference>
<dbReference type="GO" id="GO:0005783">
    <property type="term" value="C:endoplasmic reticulum"/>
    <property type="evidence" value="ECO:0007669"/>
    <property type="project" value="InterPro"/>
</dbReference>
<proteinExistence type="inferred from homology"/>
<dbReference type="Pfam" id="PF16094">
    <property type="entry name" value="PAC1"/>
    <property type="match status" value="1"/>
</dbReference>
<dbReference type="RefSeq" id="XP_020427346.1">
    <property type="nucleotide sequence ID" value="XM_020582043.1"/>
</dbReference>
<dbReference type="GO" id="GO:0070628">
    <property type="term" value="F:proteasome binding"/>
    <property type="evidence" value="ECO:0007669"/>
    <property type="project" value="TreeGrafter"/>
</dbReference>
<organism evidence="4 5">
    <name type="scientific">Heterostelium pallidum (strain ATCC 26659 / Pp 5 / PN500)</name>
    <name type="common">Cellular slime mold</name>
    <name type="synonym">Polysphondylium pallidum</name>
    <dbReference type="NCBI Taxonomy" id="670386"/>
    <lineage>
        <taxon>Eukaryota</taxon>
        <taxon>Amoebozoa</taxon>
        <taxon>Evosea</taxon>
        <taxon>Eumycetozoa</taxon>
        <taxon>Dictyostelia</taxon>
        <taxon>Acytosteliales</taxon>
        <taxon>Acytosteliaceae</taxon>
        <taxon>Heterostelium</taxon>
    </lineage>
</organism>
<gene>
    <name evidence="4" type="primary">psmG1</name>
    <name evidence="4" type="ORF">PPL_11286</name>
</gene>
<comment type="similarity">
    <text evidence="1">Belongs to the PSMG1 family.</text>
</comment>
<keyword evidence="3" id="KW-0143">Chaperone</keyword>
<dbReference type="GO" id="GO:0080129">
    <property type="term" value="P:proteasome core complex assembly"/>
    <property type="evidence" value="ECO:0007669"/>
    <property type="project" value="TreeGrafter"/>
</dbReference>
<evidence type="ECO:0000313" key="4">
    <source>
        <dbReference type="EMBL" id="EFA75212.1"/>
    </source>
</evidence>
<dbReference type="GeneID" id="31366754"/>
<dbReference type="PANTHER" id="PTHR15069">
    <property type="entry name" value="PROTEASOME ASSEMBLY CHAPERONE 1"/>
    <property type="match status" value="1"/>
</dbReference>
<dbReference type="FunCoup" id="D3BU26">
    <property type="interactions" value="12"/>
</dbReference>
<dbReference type="PANTHER" id="PTHR15069:SF1">
    <property type="entry name" value="PROTEASOME ASSEMBLY CHAPERONE 1"/>
    <property type="match status" value="1"/>
</dbReference>
<reference evidence="4 5" key="1">
    <citation type="journal article" date="2011" name="Genome Res.">
        <title>Phylogeny-wide analysis of social amoeba genomes highlights ancient origins for complex intercellular communication.</title>
        <authorList>
            <person name="Heidel A.J."/>
            <person name="Lawal H.M."/>
            <person name="Felder M."/>
            <person name="Schilde C."/>
            <person name="Helps N.R."/>
            <person name="Tunggal B."/>
            <person name="Rivero F."/>
            <person name="John U."/>
            <person name="Schleicher M."/>
            <person name="Eichinger L."/>
            <person name="Platzer M."/>
            <person name="Noegel A.A."/>
            <person name="Schaap P."/>
            <person name="Gloeckner G."/>
        </authorList>
    </citation>
    <scope>NUCLEOTIDE SEQUENCE [LARGE SCALE GENOMIC DNA]</scope>
    <source>
        <strain evidence="5">ATCC 26659 / Pp 5 / PN500</strain>
    </source>
</reference>
<evidence type="ECO:0000313" key="5">
    <source>
        <dbReference type="Proteomes" id="UP000001396"/>
    </source>
</evidence>